<keyword evidence="2" id="KW-0964">Secreted</keyword>
<gene>
    <name evidence="6" type="ORF">H9Q79_05460</name>
</gene>
<dbReference type="InterPro" id="IPR013783">
    <property type="entry name" value="Ig-like_fold"/>
</dbReference>
<feature type="domain" description="SpaA-like prealbumin fold" evidence="4">
    <location>
        <begin position="291"/>
        <end position="359"/>
    </location>
</feature>
<organism evidence="6 7">
    <name type="scientific">Wansuia hejianensis</name>
    <dbReference type="NCBI Taxonomy" id="2763667"/>
    <lineage>
        <taxon>Bacteria</taxon>
        <taxon>Bacillati</taxon>
        <taxon>Bacillota</taxon>
        <taxon>Clostridia</taxon>
        <taxon>Lachnospirales</taxon>
        <taxon>Lachnospiraceae</taxon>
        <taxon>Wansuia</taxon>
    </lineage>
</organism>
<sequence>MKYKRKLWIAVSFFAFFIFAALMKSPTAIYAGEAAAKIIESGQGEETLAKETLTEEALAGDDITERTAFSGSYNTADAYDQLTLGQSVQMWGLTNAFGYGERQYIFALKNGDNSLLDSWNEGVMGTQDGIPYFCIEADIDYNNSVLAEVYDGLNYLSQDVITECALSCRYMEEHFDEIGYNKTDLFFLQQCAVWTVRENHGYRAYSSQSNYVAPYTVSHNGDLNFAYAFVQNSISWAAANKENYTGYCKVLDNHTGQKCGVFKAVEHPKGVLELQKSSSEPRISGDNSCYTLENAEYTIYRPGTDEIAGIITTNADGYGKLENLEAGSYEILETKAPRGYLGDMNRHTVMIHANMVTSFAAEDIPCNDPVTLLLVKGDSETGTAQGGATLEGVEYTVKYYDTYTKTDPAESGWNPKYTWVFKTDASGRVILDEPHRISGDALLTEPSSGQAALPLGTLTIQETKAPAGYLLDDEMYVANTVQNSGSTVTDGLPNCENFMAEDQVIRGDLEFVKLNDDNEEPMAGIGFRITSRSTGESHRLISDEQGSVSTAAARRLHTRNTNEGQNSTDGIWFGASAPEDAKGALIYDSYLVEELPCEENYGKDLAEFEITVTENGISVNAGEIRNRTILTDTKASAGLDGSKTITDIENPLIRDVFYYKNLTAGREYTLKGYMRNSETGQIIEQDGKLLAVEKSFTPATDQGEVELVFSLNAAELEGLNVVITEELYRKGIELTRHEELQDPEQTIEVLTGDLTVSKSVAADEIHWDHGNPVFLIRVTGTTVGGNICTFTHVFCFNREDVERNTLDTGEVILSYTFERIPISRSYRVEEVKVSRYCLDSISGNGAHVQVMETGGDSCCYAGCAVVNLAEKPRGTEVIFRNKKVNDGWLGHNSLVQNVIAESTLQNYI</sequence>
<dbReference type="PANTHER" id="PTHR36108:SF13">
    <property type="entry name" value="COLOSSIN-B-RELATED"/>
    <property type="match status" value="1"/>
</dbReference>
<feature type="domain" description="T-Q ester bond containing" evidence="5">
    <location>
        <begin position="633"/>
        <end position="749"/>
    </location>
</feature>
<dbReference type="Gene3D" id="2.60.40.3930">
    <property type="match status" value="1"/>
</dbReference>
<evidence type="ECO:0000256" key="3">
    <source>
        <dbReference type="ARBA" id="ARBA00022729"/>
    </source>
</evidence>
<evidence type="ECO:0000256" key="1">
    <source>
        <dbReference type="ARBA" id="ARBA00007257"/>
    </source>
</evidence>
<evidence type="ECO:0000259" key="5">
    <source>
        <dbReference type="Pfam" id="PF18202"/>
    </source>
</evidence>
<keyword evidence="7" id="KW-1185">Reference proteome</keyword>
<dbReference type="InterPro" id="IPR041100">
    <property type="entry name" value="TQ"/>
</dbReference>
<keyword evidence="3" id="KW-0732">Signal</keyword>
<evidence type="ECO:0000259" key="4">
    <source>
        <dbReference type="Pfam" id="PF17802"/>
    </source>
</evidence>
<proteinExistence type="inferred from homology"/>
<dbReference type="InterPro" id="IPR041033">
    <property type="entry name" value="SpaA_PFL_dom_1"/>
</dbReference>
<dbReference type="Pfam" id="PF17802">
    <property type="entry name" value="SpaA"/>
    <property type="match status" value="1"/>
</dbReference>
<accession>A0A7G9GG05</accession>
<dbReference type="NCBIfam" id="NF033903">
    <property type="entry name" value="VaFE_rpt"/>
    <property type="match status" value="1"/>
</dbReference>
<dbReference type="EMBL" id="CP060635">
    <property type="protein sequence ID" value="QNM09737.1"/>
    <property type="molecule type" value="Genomic_DNA"/>
</dbReference>
<dbReference type="AlphaFoldDB" id="A0A7G9GG05"/>
<dbReference type="Gene3D" id="2.60.40.10">
    <property type="entry name" value="Immunoglobulins"/>
    <property type="match status" value="2"/>
</dbReference>
<name>A0A7G9GG05_9FIRM</name>
<evidence type="ECO:0000256" key="2">
    <source>
        <dbReference type="ARBA" id="ARBA00022525"/>
    </source>
</evidence>
<dbReference type="Pfam" id="PF18202">
    <property type="entry name" value="TQ"/>
    <property type="match status" value="1"/>
</dbReference>
<dbReference type="RefSeq" id="WP_249329358.1">
    <property type="nucleotide sequence ID" value="NZ_CP060635.1"/>
</dbReference>
<evidence type="ECO:0000313" key="7">
    <source>
        <dbReference type="Proteomes" id="UP000515860"/>
    </source>
</evidence>
<dbReference type="PANTHER" id="PTHR36108">
    <property type="entry name" value="COLOSSIN-B-RELATED"/>
    <property type="match status" value="1"/>
</dbReference>
<comment type="similarity">
    <text evidence="1">Belongs to the serine-aspartate repeat-containing protein (SDr) family.</text>
</comment>
<dbReference type="KEGG" id="whj:H9Q79_05460"/>
<dbReference type="Proteomes" id="UP000515860">
    <property type="component" value="Chromosome"/>
</dbReference>
<reference evidence="6 7" key="1">
    <citation type="submission" date="2020-08" db="EMBL/GenBank/DDBJ databases">
        <authorList>
            <person name="Liu C."/>
            <person name="Sun Q."/>
        </authorList>
    </citation>
    <scope>NUCLEOTIDE SEQUENCE [LARGE SCALE GENOMIC DNA]</scope>
    <source>
        <strain evidence="6 7">NSJ-29</strain>
    </source>
</reference>
<protein>
    <submittedName>
        <fullName evidence="6">VaFE repeat-containing surface-anchored protein</fullName>
    </submittedName>
</protein>
<evidence type="ECO:0000313" key="6">
    <source>
        <dbReference type="EMBL" id="QNM09737.1"/>
    </source>
</evidence>